<dbReference type="Proteomes" id="UP000624041">
    <property type="component" value="Unassembled WGS sequence"/>
</dbReference>
<dbReference type="InterPro" id="IPR035218">
    <property type="entry name" value="DUF5327"/>
</dbReference>
<evidence type="ECO:0008006" key="3">
    <source>
        <dbReference type="Google" id="ProtNLM"/>
    </source>
</evidence>
<accession>A0A918CZ23</accession>
<proteinExistence type="predicted"/>
<dbReference type="Pfam" id="PF17261">
    <property type="entry name" value="DUF5327"/>
    <property type="match status" value="1"/>
</dbReference>
<organism evidence="1 2">
    <name type="scientific">Oceanobacillus indicireducens</name>
    <dbReference type="NCBI Taxonomy" id="1004261"/>
    <lineage>
        <taxon>Bacteria</taxon>
        <taxon>Bacillati</taxon>
        <taxon>Bacillota</taxon>
        <taxon>Bacilli</taxon>
        <taxon>Bacillales</taxon>
        <taxon>Bacillaceae</taxon>
        <taxon>Oceanobacillus</taxon>
    </lineage>
</organism>
<protein>
    <recommendedName>
        <fullName evidence="3">YwdI family protein</fullName>
    </recommendedName>
</protein>
<keyword evidence="2" id="KW-1185">Reference proteome</keyword>
<evidence type="ECO:0000313" key="2">
    <source>
        <dbReference type="Proteomes" id="UP000624041"/>
    </source>
</evidence>
<evidence type="ECO:0000313" key="1">
    <source>
        <dbReference type="EMBL" id="GGN50396.1"/>
    </source>
</evidence>
<dbReference type="EMBL" id="BMOS01000002">
    <property type="protein sequence ID" value="GGN50396.1"/>
    <property type="molecule type" value="Genomic_DNA"/>
</dbReference>
<gene>
    <name evidence="1" type="ORF">GCM10007971_03910</name>
</gene>
<sequence length="102" mass="11430">MSMQNQTVLTKMMKELNTAIAKEQDGQDFLQHINNIKLLSELFLEEAGEPVREVQASQSQNTFSEQEIKAMLGEKKSSVIENQNAPAMIDHEGANGDSIFNF</sequence>
<reference evidence="1" key="1">
    <citation type="journal article" date="2014" name="Int. J. Syst. Evol. Microbiol.">
        <title>Complete genome sequence of Corynebacterium casei LMG S-19264T (=DSM 44701T), isolated from a smear-ripened cheese.</title>
        <authorList>
            <consortium name="US DOE Joint Genome Institute (JGI-PGF)"/>
            <person name="Walter F."/>
            <person name="Albersmeier A."/>
            <person name="Kalinowski J."/>
            <person name="Ruckert C."/>
        </authorList>
    </citation>
    <scope>NUCLEOTIDE SEQUENCE</scope>
    <source>
        <strain evidence="1">JCM 17251</strain>
    </source>
</reference>
<dbReference type="RefSeq" id="WP_194461783.1">
    <property type="nucleotide sequence ID" value="NZ_BMOS01000002.1"/>
</dbReference>
<comment type="caution">
    <text evidence="1">The sequence shown here is derived from an EMBL/GenBank/DDBJ whole genome shotgun (WGS) entry which is preliminary data.</text>
</comment>
<reference evidence="1" key="2">
    <citation type="submission" date="2020-09" db="EMBL/GenBank/DDBJ databases">
        <authorList>
            <person name="Sun Q."/>
            <person name="Ohkuma M."/>
        </authorList>
    </citation>
    <scope>NUCLEOTIDE SEQUENCE</scope>
    <source>
        <strain evidence="1">JCM 17251</strain>
    </source>
</reference>
<name>A0A918CZ23_9BACI</name>
<dbReference type="AlphaFoldDB" id="A0A918CZ23"/>